<keyword evidence="2" id="KW-1185">Reference proteome</keyword>
<protein>
    <submittedName>
        <fullName evidence="1">Uncharacterized protein</fullName>
    </submittedName>
</protein>
<reference evidence="1 2" key="1">
    <citation type="journal article" date="2022" name="bioRxiv">
        <title>The genome of the oomycete Peronosclerospora sorghi, a cosmopolitan pathogen of maize and sorghum, is inflated with dispersed pseudogenes.</title>
        <authorList>
            <person name="Fletcher K."/>
            <person name="Martin F."/>
            <person name="Isakeit T."/>
            <person name="Cavanaugh K."/>
            <person name="Magill C."/>
            <person name="Michelmore R."/>
        </authorList>
    </citation>
    <scope>NUCLEOTIDE SEQUENCE [LARGE SCALE GENOMIC DNA]</scope>
    <source>
        <strain evidence="1">P6</strain>
    </source>
</reference>
<name>A0ACC0VVB4_9STRA</name>
<gene>
    <name evidence="1" type="ORF">PsorP6_010512</name>
</gene>
<evidence type="ECO:0000313" key="2">
    <source>
        <dbReference type="Proteomes" id="UP001163321"/>
    </source>
</evidence>
<proteinExistence type="predicted"/>
<sequence length="185" mass="20845">MKFNRTQFPALADKEVTEEKAISLLRFLQEDTLAKAGRNDECDDIDDEVAQITGAPIAKWLQMESINTRQELADASVVSTICGLVNTLDPSAPKLQEKLEKLIDEARLDEINDWMSDLIGEIDVVERLETKKLCTPADLISTPSDLILEAVVALSNVSIQIVRSWQTRAQQLVDEHPWQADWRTQ</sequence>
<evidence type="ECO:0000313" key="1">
    <source>
        <dbReference type="EMBL" id="KAI9910217.1"/>
    </source>
</evidence>
<dbReference type="Proteomes" id="UP001163321">
    <property type="component" value="Chromosome 6"/>
</dbReference>
<comment type="caution">
    <text evidence="1">The sequence shown here is derived from an EMBL/GenBank/DDBJ whole genome shotgun (WGS) entry which is preliminary data.</text>
</comment>
<organism evidence="1 2">
    <name type="scientific">Peronosclerospora sorghi</name>
    <dbReference type="NCBI Taxonomy" id="230839"/>
    <lineage>
        <taxon>Eukaryota</taxon>
        <taxon>Sar</taxon>
        <taxon>Stramenopiles</taxon>
        <taxon>Oomycota</taxon>
        <taxon>Peronosporomycetes</taxon>
        <taxon>Peronosporales</taxon>
        <taxon>Peronosporaceae</taxon>
        <taxon>Peronosclerospora</taxon>
    </lineage>
</organism>
<accession>A0ACC0VVB4</accession>
<dbReference type="EMBL" id="CM047585">
    <property type="protein sequence ID" value="KAI9910217.1"/>
    <property type="molecule type" value="Genomic_DNA"/>
</dbReference>